<reference evidence="3" key="1">
    <citation type="submission" date="2017-02" db="UniProtKB">
        <authorList>
            <consortium name="WormBaseParasite"/>
        </authorList>
    </citation>
    <scope>IDENTIFICATION</scope>
</reference>
<dbReference type="Proteomes" id="UP000036681">
    <property type="component" value="Unplaced"/>
</dbReference>
<keyword evidence="1" id="KW-1133">Transmembrane helix</keyword>
<keyword evidence="2" id="KW-1185">Reference proteome</keyword>
<dbReference type="AlphaFoldDB" id="A0A0M3HFF3"/>
<evidence type="ECO:0000313" key="3">
    <source>
        <dbReference type="WBParaSite" id="ALUE_0000024801-mRNA-1"/>
    </source>
</evidence>
<evidence type="ECO:0000313" key="2">
    <source>
        <dbReference type="Proteomes" id="UP000036681"/>
    </source>
</evidence>
<dbReference type="WBParaSite" id="ALUE_0000024801-mRNA-1">
    <property type="protein sequence ID" value="ALUE_0000024801-mRNA-1"/>
    <property type="gene ID" value="ALUE_0000024801"/>
</dbReference>
<organism evidence="2 3">
    <name type="scientific">Ascaris lumbricoides</name>
    <name type="common">Giant roundworm</name>
    <dbReference type="NCBI Taxonomy" id="6252"/>
    <lineage>
        <taxon>Eukaryota</taxon>
        <taxon>Metazoa</taxon>
        <taxon>Ecdysozoa</taxon>
        <taxon>Nematoda</taxon>
        <taxon>Chromadorea</taxon>
        <taxon>Rhabditida</taxon>
        <taxon>Spirurina</taxon>
        <taxon>Ascaridomorpha</taxon>
        <taxon>Ascaridoidea</taxon>
        <taxon>Ascarididae</taxon>
        <taxon>Ascaris</taxon>
    </lineage>
</organism>
<protein>
    <submittedName>
        <fullName evidence="3">Uncharacterized protein</fullName>
    </submittedName>
</protein>
<keyword evidence="1" id="KW-0812">Transmembrane</keyword>
<sequence length="40" mass="4751">MDSHRPSPMCCCERIAVMVCFFLKCIFIAFLILRESTKFY</sequence>
<keyword evidence="1" id="KW-0472">Membrane</keyword>
<evidence type="ECO:0000256" key="1">
    <source>
        <dbReference type="SAM" id="Phobius"/>
    </source>
</evidence>
<name>A0A0M3HFF3_ASCLU</name>
<proteinExistence type="predicted"/>
<accession>A0A0M3HFF3</accession>
<feature type="transmembrane region" description="Helical" evidence="1">
    <location>
        <begin position="15"/>
        <end position="33"/>
    </location>
</feature>